<dbReference type="PANTHER" id="PTHR14239">
    <property type="entry name" value="DUDULIN-RELATED"/>
    <property type="match status" value="1"/>
</dbReference>
<evidence type="ECO:0000313" key="5">
    <source>
        <dbReference type="Proteomes" id="UP000263928"/>
    </source>
</evidence>
<dbReference type="AlphaFoldDB" id="A0A383S6N3"/>
<dbReference type="RefSeq" id="WP_119161914.1">
    <property type="nucleotide sequence ID" value="NZ_LR134442.1"/>
</dbReference>
<protein>
    <submittedName>
        <fullName evidence="3 4">NADP oxidoreductase</fullName>
    </submittedName>
</protein>
<dbReference type="GO" id="GO:0016491">
    <property type="term" value="F:oxidoreductase activity"/>
    <property type="evidence" value="ECO:0007669"/>
    <property type="project" value="UniProtKB-KW"/>
</dbReference>
<keyword evidence="5" id="KW-1185">Reference proteome</keyword>
<proteinExistence type="predicted"/>
<dbReference type="InterPro" id="IPR036291">
    <property type="entry name" value="NAD(P)-bd_dom_sf"/>
</dbReference>
<reference evidence="5" key="1">
    <citation type="submission" date="2018-08" db="EMBL/GenBank/DDBJ databases">
        <authorList>
            <person name="Hornung B."/>
        </authorList>
    </citation>
    <scope>NUCLEOTIDE SEQUENCE [LARGE SCALE GENOMIC DNA]</scope>
</reference>
<dbReference type="SUPFAM" id="SSF51735">
    <property type="entry name" value="NAD(P)-binding Rossmann-fold domains"/>
    <property type="match status" value="1"/>
</dbReference>
<dbReference type="Proteomes" id="UP000279336">
    <property type="component" value="Unassembled WGS sequence"/>
</dbReference>
<evidence type="ECO:0000259" key="2">
    <source>
        <dbReference type="Pfam" id="PF03807"/>
    </source>
</evidence>
<dbReference type="OrthoDB" id="1523398at2"/>
<keyword evidence="1" id="KW-0560">Oxidoreductase</keyword>
<sequence length="260" mass="26952">MRIGIIGTGNIGASLVRKLSAAGHDVKVANSRGPETIPADMLAHGACAVTAQQAVQDVDVVILSVPLSAIPILAPTLSVLPEDVTVVDTTNYYPQRDGAGFLPDGTIESQWVSQQLGRPVAKAWNAIGSASLATKGTSAGTPGRIALPVAADRALDKQRVMVLVEDTGLDAVDAGALADSWRQQPGNPAYCTDLTSDELLAALDRADAEHAPVRRDLVVSVFADWLGAGMNPDAEWSLAVARVICSGPASSANGNSRKEN</sequence>
<name>A0A383S6N3_9ACTN</name>
<dbReference type="Proteomes" id="UP000263928">
    <property type="component" value="Unassembled WGS sequence"/>
</dbReference>
<dbReference type="InterPro" id="IPR051267">
    <property type="entry name" value="STEAP_metalloreductase"/>
</dbReference>
<feature type="domain" description="Pyrroline-5-carboxylate reductase catalytic N-terminal" evidence="2">
    <location>
        <begin position="2"/>
        <end position="92"/>
    </location>
</feature>
<dbReference type="Pfam" id="PF03807">
    <property type="entry name" value="F420_oxidored"/>
    <property type="match status" value="1"/>
</dbReference>
<evidence type="ECO:0000313" key="3">
    <source>
        <dbReference type="EMBL" id="RLP09670.1"/>
    </source>
</evidence>
<evidence type="ECO:0000256" key="1">
    <source>
        <dbReference type="ARBA" id="ARBA00023002"/>
    </source>
</evidence>
<organism evidence="4 5">
    <name type="scientific">Propionibacterium australiense</name>
    <dbReference type="NCBI Taxonomy" id="119981"/>
    <lineage>
        <taxon>Bacteria</taxon>
        <taxon>Bacillati</taxon>
        <taxon>Actinomycetota</taxon>
        <taxon>Actinomycetes</taxon>
        <taxon>Propionibacteriales</taxon>
        <taxon>Propionibacteriaceae</taxon>
        <taxon>Propionibacterium</taxon>
    </lineage>
</organism>
<dbReference type="InterPro" id="IPR028939">
    <property type="entry name" value="P5C_Rdtase_cat_N"/>
</dbReference>
<reference evidence="3 6" key="3">
    <citation type="submission" date="2018-10" db="EMBL/GenBank/DDBJ databases">
        <title>Propionibacterium australiense Genome Sequencing and Assembly.</title>
        <authorList>
            <person name="Bernier A.-M."/>
            <person name="Bernard K."/>
        </authorList>
    </citation>
    <scope>NUCLEOTIDE SEQUENCE [LARGE SCALE GENOMIC DNA]</scope>
    <source>
        <strain evidence="3 6">NML98A078</strain>
    </source>
</reference>
<dbReference type="EMBL" id="RCIW01000010">
    <property type="protein sequence ID" value="RLP09670.1"/>
    <property type="molecule type" value="Genomic_DNA"/>
</dbReference>
<gene>
    <name evidence="3" type="ORF">D7U36_07725</name>
    <name evidence="4" type="ORF">PROPAUS_1496</name>
</gene>
<dbReference type="EMBL" id="UNQJ01000009">
    <property type="protein sequence ID" value="SYZ33577.1"/>
    <property type="molecule type" value="Genomic_DNA"/>
</dbReference>
<evidence type="ECO:0000313" key="6">
    <source>
        <dbReference type="Proteomes" id="UP000279336"/>
    </source>
</evidence>
<dbReference type="Gene3D" id="3.40.50.720">
    <property type="entry name" value="NAD(P)-binding Rossmann-like Domain"/>
    <property type="match status" value="1"/>
</dbReference>
<reference evidence="4" key="2">
    <citation type="submission" date="2018-08" db="EMBL/GenBank/DDBJ databases">
        <authorList>
            <person name="Ferrada E.E."/>
            <person name="Latorre B.A."/>
        </authorList>
    </citation>
    <scope>NUCLEOTIDE SEQUENCE [LARGE SCALE GENOMIC DNA]</scope>
    <source>
        <strain evidence="4">Propionibacterium_australiense1</strain>
    </source>
</reference>
<accession>A0A383S6N3</accession>
<evidence type="ECO:0000313" key="4">
    <source>
        <dbReference type="EMBL" id="SYZ33577.1"/>
    </source>
</evidence>